<reference evidence="2" key="3">
    <citation type="submission" date="2015-04" db="UniProtKB">
        <authorList>
            <consortium name="EnsemblPlants"/>
        </authorList>
    </citation>
    <scope>IDENTIFICATION</scope>
</reference>
<sequence length="170" mass="17687">MGAEARCSKPSISKLGSEDFCPAMKINAGVLRTEVHPTAGRVTVVGDMDAGRLIKKLAKVGKIAEVIQPPPEAEKTRHGGKPAKHGAAADNEDKRCGGRNGDGVKAAVGFHRAEAPAAMAVPVLQLPCYASSCTYDAGAADDDDDGGRDVRVWWLLLRDSSPIAGVGVSQ</sequence>
<protein>
    <recommendedName>
        <fullName evidence="4">HMA domain-containing protein</fullName>
    </recommendedName>
</protein>
<evidence type="ECO:0000313" key="3">
    <source>
        <dbReference type="Proteomes" id="UP000032180"/>
    </source>
</evidence>
<dbReference type="AlphaFoldDB" id="A0A0D9X5D8"/>
<dbReference type="HOGENOM" id="CLU_1572913_0_0_1"/>
<proteinExistence type="predicted"/>
<dbReference type="STRING" id="77586.A0A0D9X5D8"/>
<reference evidence="2 3" key="1">
    <citation type="submission" date="2012-08" db="EMBL/GenBank/DDBJ databases">
        <title>Oryza genome evolution.</title>
        <authorList>
            <person name="Wing R.A."/>
        </authorList>
    </citation>
    <scope>NUCLEOTIDE SEQUENCE</scope>
</reference>
<organism evidence="2 3">
    <name type="scientific">Leersia perrieri</name>
    <dbReference type="NCBI Taxonomy" id="77586"/>
    <lineage>
        <taxon>Eukaryota</taxon>
        <taxon>Viridiplantae</taxon>
        <taxon>Streptophyta</taxon>
        <taxon>Embryophyta</taxon>
        <taxon>Tracheophyta</taxon>
        <taxon>Spermatophyta</taxon>
        <taxon>Magnoliopsida</taxon>
        <taxon>Liliopsida</taxon>
        <taxon>Poales</taxon>
        <taxon>Poaceae</taxon>
        <taxon>BOP clade</taxon>
        <taxon>Oryzoideae</taxon>
        <taxon>Oryzeae</taxon>
        <taxon>Oryzinae</taxon>
        <taxon>Leersia</taxon>
    </lineage>
</organism>
<dbReference type="Proteomes" id="UP000032180">
    <property type="component" value="Chromosome 8"/>
</dbReference>
<accession>A0A0D9X5D8</accession>
<evidence type="ECO:0000313" key="2">
    <source>
        <dbReference type="EnsemblPlants" id="LPERR08G05610.1"/>
    </source>
</evidence>
<dbReference type="Gramene" id="LPERR08G05610.1">
    <property type="protein sequence ID" value="LPERR08G05610.1"/>
    <property type="gene ID" value="LPERR08G05610"/>
</dbReference>
<evidence type="ECO:0008006" key="4">
    <source>
        <dbReference type="Google" id="ProtNLM"/>
    </source>
</evidence>
<reference evidence="3" key="2">
    <citation type="submission" date="2013-12" db="EMBL/GenBank/DDBJ databases">
        <authorList>
            <person name="Yu Y."/>
            <person name="Lee S."/>
            <person name="de Baynast K."/>
            <person name="Wissotski M."/>
            <person name="Liu L."/>
            <person name="Talag J."/>
            <person name="Goicoechea J."/>
            <person name="Angelova A."/>
            <person name="Jetty R."/>
            <person name="Kudrna D."/>
            <person name="Golser W."/>
            <person name="Rivera L."/>
            <person name="Zhang J."/>
            <person name="Wing R."/>
        </authorList>
    </citation>
    <scope>NUCLEOTIDE SEQUENCE</scope>
</reference>
<evidence type="ECO:0000256" key="1">
    <source>
        <dbReference type="SAM" id="MobiDB-lite"/>
    </source>
</evidence>
<feature type="region of interest" description="Disordered" evidence="1">
    <location>
        <begin position="70"/>
        <end position="97"/>
    </location>
</feature>
<name>A0A0D9X5D8_9ORYZ</name>
<dbReference type="EnsemblPlants" id="LPERR08G05610.1">
    <property type="protein sequence ID" value="LPERR08G05610.1"/>
    <property type="gene ID" value="LPERR08G05610"/>
</dbReference>
<keyword evidence="3" id="KW-1185">Reference proteome</keyword>